<accession>A0A256FID3</accession>
<keyword evidence="2" id="KW-1185">Reference proteome</keyword>
<dbReference type="EMBL" id="NNRK01000026">
    <property type="protein sequence ID" value="OYR14201.1"/>
    <property type="molecule type" value="Genomic_DNA"/>
</dbReference>
<comment type="caution">
    <text evidence="1">The sequence shown here is derived from an EMBL/GenBank/DDBJ whole genome shotgun (WGS) entry which is preliminary data.</text>
</comment>
<dbReference type="AlphaFoldDB" id="A0A256FID3"/>
<proteinExistence type="predicted"/>
<evidence type="ECO:0000313" key="2">
    <source>
        <dbReference type="Proteomes" id="UP000216345"/>
    </source>
</evidence>
<protein>
    <submittedName>
        <fullName evidence="1">Uncharacterized protein</fullName>
    </submittedName>
</protein>
<sequence length="39" mass="4578">MNKTQSTEWLYLAVFIYYFTDDGSTHSLATRETDFLSKP</sequence>
<dbReference type="Proteomes" id="UP000216345">
    <property type="component" value="Unassembled WGS sequence"/>
</dbReference>
<reference evidence="1 2" key="1">
    <citation type="submission" date="2017-07" db="EMBL/GenBank/DDBJ databases">
        <title>Phylogenetic study on the rhizospheric bacterium Ochrobactrum sp. A44.</title>
        <authorList>
            <person name="Krzyzanowska D.M."/>
            <person name="Ossowicki A."/>
            <person name="Rajewska M."/>
            <person name="Maciag T."/>
            <person name="Kaczynski Z."/>
            <person name="Czerwicka M."/>
            <person name="Jafra S."/>
        </authorList>
    </citation>
    <scope>NUCLEOTIDE SEQUENCE [LARGE SCALE GENOMIC DNA]</scope>
    <source>
        <strain evidence="1 2">PR17</strain>
    </source>
</reference>
<organism evidence="1 2">
    <name type="scientific">Brucella rhizosphaerae</name>
    <dbReference type="NCBI Taxonomy" id="571254"/>
    <lineage>
        <taxon>Bacteria</taxon>
        <taxon>Pseudomonadati</taxon>
        <taxon>Pseudomonadota</taxon>
        <taxon>Alphaproteobacteria</taxon>
        <taxon>Hyphomicrobiales</taxon>
        <taxon>Brucellaceae</taxon>
        <taxon>Brucella/Ochrobactrum group</taxon>
        <taxon>Brucella</taxon>
    </lineage>
</organism>
<gene>
    <name evidence="1" type="ORF">CEV32_0199</name>
</gene>
<name>A0A256FID3_9HYPH</name>
<evidence type="ECO:0000313" key="1">
    <source>
        <dbReference type="EMBL" id="OYR14201.1"/>
    </source>
</evidence>